<gene>
    <name evidence="4" type="ORF">SAMN04488118_10777</name>
</gene>
<dbReference type="Pfam" id="PF00583">
    <property type="entry name" value="Acetyltransf_1"/>
    <property type="match status" value="1"/>
</dbReference>
<feature type="domain" description="N-acetyltransferase" evidence="3">
    <location>
        <begin position="7"/>
        <end position="143"/>
    </location>
</feature>
<dbReference type="PANTHER" id="PTHR43420">
    <property type="entry name" value="ACETYLTRANSFERASE"/>
    <property type="match status" value="1"/>
</dbReference>
<evidence type="ECO:0000256" key="1">
    <source>
        <dbReference type="ARBA" id="ARBA00022679"/>
    </source>
</evidence>
<sequence length="143" mass="16340">MTDRPATAIFTIQPIAIDHALPLRQEVLWPNHPIAASQVKGDDAALHFGGFLANSLICTASLFAFEHSLRLRKFATRPQYQGNGYGGQMLMHLIEYAKAEEARLFWLDARENALRFYQRHGFHPVGAPFRKRTKTYLRMELSL</sequence>
<protein>
    <submittedName>
        <fullName evidence="4">Predicted N-acyltransferase, GNAT family</fullName>
    </submittedName>
</protein>
<evidence type="ECO:0000256" key="2">
    <source>
        <dbReference type="ARBA" id="ARBA00023315"/>
    </source>
</evidence>
<evidence type="ECO:0000313" key="5">
    <source>
        <dbReference type="Proteomes" id="UP000198767"/>
    </source>
</evidence>
<dbReference type="GO" id="GO:0016747">
    <property type="term" value="F:acyltransferase activity, transferring groups other than amino-acyl groups"/>
    <property type="evidence" value="ECO:0007669"/>
    <property type="project" value="InterPro"/>
</dbReference>
<dbReference type="InterPro" id="IPR000182">
    <property type="entry name" value="GNAT_dom"/>
</dbReference>
<dbReference type="RefSeq" id="WP_090219331.1">
    <property type="nucleotide sequence ID" value="NZ_FMWG01000007.1"/>
</dbReference>
<keyword evidence="1 4" id="KW-0808">Transferase</keyword>
<dbReference type="SUPFAM" id="SSF55729">
    <property type="entry name" value="Acyl-CoA N-acyltransferases (Nat)"/>
    <property type="match status" value="1"/>
</dbReference>
<reference evidence="4 5" key="1">
    <citation type="submission" date="2016-10" db="EMBL/GenBank/DDBJ databases">
        <authorList>
            <person name="de Groot N.N."/>
        </authorList>
    </citation>
    <scope>NUCLEOTIDE SEQUENCE [LARGE SCALE GENOMIC DNA]</scope>
    <source>
        <strain evidence="4 5">U95</strain>
    </source>
</reference>
<dbReference type="PROSITE" id="PS51186">
    <property type="entry name" value="GNAT"/>
    <property type="match status" value="1"/>
</dbReference>
<dbReference type="InterPro" id="IPR016181">
    <property type="entry name" value="Acyl_CoA_acyltransferase"/>
</dbReference>
<organism evidence="4 5">
    <name type="scientific">Epibacterium ulvae</name>
    <dbReference type="NCBI Taxonomy" id="1156985"/>
    <lineage>
        <taxon>Bacteria</taxon>
        <taxon>Pseudomonadati</taxon>
        <taxon>Pseudomonadota</taxon>
        <taxon>Alphaproteobacteria</taxon>
        <taxon>Rhodobacterales</taxon>
        <taxon>Roseobacteraceae</taxon>
        <taxon>Epibacterium</taxon>
    </lineage>
</organism>
<keyword evidence="5" id="KW-1185">Reference proteome</keyword>
<name>A0A1G5R0I9_9RHOB</name>
<dbReference type="Gene3D" id="3.40.630.30">
    <property type="match status" value="1"/>
</dbReference>
<dbReference type="AlphaFoldDB" id="A0A1G5R0I9"/>
<evidence type="ECO:0000313" key="4">
    <source>
        <dbReference type="EMBL" id="SCZ67573.1"/>
    </source>
</evidence>
<dbReference type="Proteomes" id="UP000198767">
    <property type="component" value="Unassembled WGS sequence"/>
</dbReference>
<evidence type="ECO:0000259" key="3">
    <source>
        <dbReference type="PROSITE" id="PS51186"/>
    </source>
</evidence>
<accession>A0A1G5R0I9</accession>
<dbReference type="EMBL" id="FMWG01000007">
    <property type="protein sequence ID" value="SCZ67573.1"/>
    <property type="molecule type" value="Genomic_DNA"/>
</dbReference>
<proteinExistence type="predicted"/>
<dbReference type="STRING" id="1156985.SAMN04488118_10777"/>
<keyword evidence="2 4" id="KW-0012">Acyltransferase</keyword>
<dbReference type="CDD" id="cd04301">
    <property type="entry name" value="NAT_SF"/>
    <property type="match status" value="1"/>
</dbReference>
<dbReference type="OrthoDB" id="273614at2"/>
<dbReference type="InterPro" id="IPR050680">
    <property type="entry name" value="YpeA/RimI_acetyltransf"/>
</dbReference>